<dbReference type="OrthoDB" id="7058913at2"/>
<sequence length="169" mass="20488">MLIEPIYAENIIVGVIWNKIFKWYVTEKDLWFLDYNKLDKGYLEKGYDIEDIVDDNERRGIEVLDKNTVDIFLDRISKYLTTEYELNNLFNKISEFDDCLDFIPSILVDFDNKRFYSMFPELASFEDYIPEGWVGEYVDFTNLIQDEEKYWLNDLKENLFIKYKKIISR</sequence>
<evidence type="ECO:0008006" key="3">
    <source>
        <dbReference type="Google" id="ProtNLM"/>
    </source>
</evidence>
<protein>
    <recommendedName>
        <fullName evidence="3">Group-specific protein</fullName>
    </recommendedName>
</protein>
<dbReference type="AlphaFoldDB" id="A0A552US07"/>
<gene>
    <name evidence="1" type="ORF">FL857_12285</name>
</gene>
<dbReference type="RefSeq" id="WP_144399005.1">
    <property type="nucleotide sequence ID" value="NZ_VJXW01000067.1"/>
</dbReference>
<organism evidence="1 2">
    <name type="scientific">Criibacterium bergeronii</name>
    <dbReference type="NCBI Taxonomy" id="1871336"/>
    <lineage>
        <taxon>Bacteria</taxon>
        <taxon>Bacillati</taxon>
        <taxon>Bacillota</taxon>
        <taxon>Clostridia</taxon>
        <taxon>Peptostreptococcales</taxon>
        <taxon>Filifactoraceae</taxon>
        <taxon>Criibacterium</taxon>
    </lineage>
</organism>
<accession>A0A552US07</accession>
<proteinExistence type="predicted"/>
<evidence type="ECO:0000313" key="2">
    <source>
        <dbReference type="Proteomes" id="UP000319424"/>
    </source>
</evidence>
<evidence type="ECO:0000313" key="1">
    <source>
        <dbReference type="EMBL" id="TRW21019.1"/>
    </source>
</evidence>
<reference evidence="1 2" key="1">
    <citation type="submission" date="2019-07" db="EMBL/GenBank/DDBJ databases">
        <title>Criibacterium bergeronii gen. nov., sp. nov. isolated from human clinical samples.</title>
        <authorList>
            <person name="Maheux A.F."/>
            <person name="Boudreau D.K."/>
            <person name="Berube E."/>
            <person name="Brodeur S."/>
            <person name="Bernard K.A."/>
            <person name="Abed J.Y."/>
            <person name="Ducrey E."/>
            <person name="Guay E.F."/>
            <person name="Raymond F."/>
            <person name="Corbeil J."/>
            <person name="Domingo M.-C."/>
            <person name="Roy P.H."/>
            <person name="Boissinot M."/>
            <person name="Tocheva E.I."/>
            <person name="Omar R.F."/>
        </authorList>
    </citation>
    <scope>NUCLEOTIDE SEQUENCE [LARGE SCALE GENOMIC DNA]</scope>
    <source>
        <strain evidence="1 2">CCRI-24246</strain>
    </source>
</reference>
<dbReference type="Proteomes" id="UP000319424">
    <property type="component" value="Unassembled WGS sequence"/>
</dbReference>
<name>A0A552US07_9FIRM</name>
<comment type="caution">
    <text evidence="1">The sequence shown here is derived from an EMBL/GenBank/DDBJ whole genome shotgun (WGS) entry which is preliminary data.</text>
</comment>
<dbReference type="EMBL" id="VJXW01000067">
    <property type="protein sequence ID" value="TRW21019.1"/>
    <property type="molecule type" value="Genomic_DNA"/>
</dbReference>